<dbReference type="SMART" id="SM00320">
    <property type="entry name" value="WD40"/>
    <property type="match status" value="13"/>
</dbReference>
<dbReference type="GeneID" id="101855522"/>
<evidence type="ECO:0000256" key="1">
    <source>
        <dbReference type="ARBA" id="ARBA00022574"/>
    </source>
</evidence>
<sequence length="822" mass="92220">MAMEKQYAVRDTHTRSITAVGYNPVRREIILGFEDGVVKSWEAETGRLVQTFYEHKGWVTDFLFWADAKVMLSAANDAQIVAWGTGGGVVDTINMTVPVYCMAINPRRHQLVCGVSGGVKVYTLDEDKECGHYVNNKLLHFAQQHTDIVRSIICHESRIFSAGYDQRLVIYDSSYTGDYSLTPVFNNIVHDAGIACLVLAKDNENNSWLLTGSFDKSLKIWSIDGKLIHKLDTFLSTVSGICYVPRNKTVWAAGGTFYASMFDPKSGDNVSDFIGTFATQEEEKYHLQILKFFPELNQVVASSSRRHLIVWKYNSSGCVTTLTCKSPMESLCYTSKVPILIFSGDHNGAIIKWERMQSNHFMYSKEMFTLSDSKLKKKRRAGSKARELMLEQEYSAQSSRRELSSAGSSKKIQSHYAFNKPMIPPSSVDGDISSHKHPNTTILKILFVENLDFIIAASEDSNVYVWGFDEAAVQVLQNMKPQDLEVLTYKYAVLLDPDSGLLPKNSNQTVGNDSVTNRVAGFVLKFVLSEHLSCVTSLVAVGREHGVDGTFVLSGGWDRRLCLWDLEAGQLKDTFKMDPNSTSFLNELACDEITTDMAFSPKTMEFAYSSADKMVYIRKFSTTGCKMTLSNTLQGHEAEVTCVRWNHICNKWVTGSEDGTIRIWSSHGMNECEQVLTTQGGVTCICIDNVHGSIVAGVQRNIKVYDAEMYRLVQSNVGHTDSVRSIIHIPERNQYVSCAWDETIRVWNAWKMPRRRRQATGKDKEKRRASHHHHRKQSMAADDSAKKDGGKDGSDKVIHETIEEDDEGKKTKPASSSTNTEA</sequence>
<dbReference type="InterPro" id="IPR011047">
    <property type="entry name" value="Quinoprotein_ADH-like_sf"/>
</dbReference>
<proteinExistence type="predicted"/>
<feature type="repeat" description="WD" evidence="3">
    <location>
        <begin position="10"/>
        <end position="51"/>
    </location>
</feature>
<keyword evidence="5" id="KW-1185">Reference proteome</keyword>
<keyword evidence="1 3" id="KW-0853">WD repeat</keyword>
<dbReference type="PROSITE" id="PS50082">
    <property type="entry name" value="WD_REPEATS_2"/>
    <property type="match status" value="4"/>
</dbReference>
<dbReference type="InterPro" id="IPR020472">
    <property type="entry name" value="WD40_PAC1"/>
</dbReference>
<gene>
    <name evidence="6" type="primary">LOC101855522</name>
</gene>
<name>A0ABM1W0B2_APLCA</name>
<dbReference type="PRINTS" id="PR00320">
    <property type="entry name" value="GPROTEINBRPT"/>
</dbReference>
<evidence type="ECO:0000256" key="3">
    <source>
        <dbReference type="PROSITE-ProRule" id="PRU00221"/>
    </source>
</evidence>
<dbReference type="InterPro" id="IPR019775">
    <property type="entry name" value="WD40_repeat_CS"/>
</dbReference>
<dbReference type="Proteomes" id="UP000694888">
    <property type="component" value="Unplaced"/>
</dbReference>
<feature type="repeat" description="WD" evidence="3">
    <location>
        <begin position="716"/>
        <end position="748"/>
    </location>
</feature>
<evidence type="ECO:0000256" key="2">
    <source>
        <dbReference type="ARBA" id="ARBA00022737"/>
    </source>
</evidence>
<dbReference type="InterPro" id="IPR015943">
    <property type="entry name" value="WD40/YVTN_repeat-like_dom_sf"/>
</dbReference>
<evidence type="ECO:0000256" key="4">
    <source>
        <dbReference type="SAM" id="MobiDB-lite"/>
    </source>
</evidence>
<reference evidence="6" key="1">
    <citation type="submission" date="2025-08" db="UniProtKB">
        <authorList>
            <consortium name="RefSeq"/>
        </authorList>
    </citation>
    <scope>IDENTIFICATION</scope>
</reference>
<dbReference type="RefSeq" id="XP_035828105.1">
    <property type="nucleotide sequence ID" value="XM_035972212.1"/>
</dbReference>
<dbReference type="PROSITE" id="PS50294">
    <property type="entry name" value="WD_REPEATS_REGION"/>
    <property type="match status" value="2"/>
</dbReference>
<feature type="repeat" description="WD" evidence="3">
    <location>
        <begin position="548"/>
        <end position="574"/>
    </location>
</feature>
<organism evidence="5 6">
    <name type="scientific">Aplysia californica</name>
    <name type="common">California sea hare</name>
    <dbReference type="NCBI Taxonomy" id="6500"/>
    <lineage>
        <taxon>Eukaryota</taxon>
        <taxon>Metazoa</taxon>
        <taxon>Spiralia</taxon>
        <taxon>Lophotrochozoa</taxon>
        <taxon>Mollusca</taxon>
        <taxon>Gastropoda</taxon>
        <taxon>Heterobranchia</taxon>
        <taxon>Euthyneura</taxon>
        <taxon>Tectipleura</taxon>
        <taxon>Aplysiida</taxon>
        <taxon>Aplysioidea</taxon>
        <taxon>Aplysiidae</taxon>
        <taxon>Aplysia</taxon>
    </lineage>
</organism>
<dbReference type="SUPFAM" id="SSF50978">
    <property type="entry name" value="WD40 repeat-like"/>
    <property type="match status" value="1"/>
</dbReference>
<accession>A0ABM1W0B2</accession>
<dbReference type="PANTHER" id="PTHR19848">
    <property type="entry name" value="WD40 REPEAT PROTEIN"/>
    <property type="match status" value="1"/>
</dbReference>
<evidence type="ECO:0000313" key="5">
    <source>
        <dbReference type="Proteomes" id="UP000694888"/>
    </source>
</evidence>
<evidence type="ECO:0000313" key="6">
    <source>
        <dbReference type="RefSeq" id="XP_035828105.1"/>
    </source>
</evidence>
<dbReference type="PROSITE" id="PS00678">
    <property type="entry name" value="WD_REPEATS_1"/>
    <property type="match status" value="1"/>
</dbReference>
<dbReference type="InterPro" id="IPR001680">
    <property type="entry name" value="WD40_rpt"/>
</dbReference>
<feature type="repeat" description="WD" evidence="3">
    <location>
        <begin position="633"/>
        <end position="665"/>
    </location>
</feature>
<dbReference type="Gene3D" id="2.130.10.10">
    <property type="entry name" value="YVTN repeat-like/Quinoprotein amine dehydrogenase"/>
    <property type="match status" value="4"/>
</dbReference>
<dbReference type="SUPFAM" id="SSF50998">
    <property type="entry name" value="Quinoprotein alcohol dehydrogenase-like"/>
    <property type="match status" value="2"/>
</dbReference>
<dbReference type="PANTHER" id="PTHR19848:SF8">
    <property type="entry name" value="F-BOX AND WD REPEAT DOMAIN CONTAINING 7"/>
    <property type="match status" value="1"/>
</dbReference>
<feature type="compositionally biased region" description="Polar residues" evidence="4">
    <location>
        <begin position="813"/>
        <end position="822"/>
    </location>
</feature>
<keyword evidence="2" id="KW-0677">Repeat</keyword>
<feature type="compositionally biased region" description="Basic and acidic residues" evidence="4">
    <location>
        <begin position="783"/>
        <end position="801"/>
    </location>
</feature>
<feature type="region of interest" description="Disordered" evidence="4">
    <location>
        <begin position="754"/>
        <end position="822"/>
    </location>
</feature>
<dbReference type="Pfam" id="PF00400">
    <property type="entry name" value="WD40"/>
    <property type="match status" value="5"/>
</dbReference>
<feature type="compositionally biased region" description="Basic residues" evidence="4">
    <location>
        <begin position="767"/>
        <end position="777"/>
    </location>
</feature>
<dbReference type="InterPro" id="IPR036322">
    <property type="entry name" value="WD40_repeat_dom_sf"/>
</dbReference>
<protein>
    <submittedName>
        <fullName evidence="6">Uncharacterized WD repeat-containing protein alr3466</fullName>
    </submittedName>
</protein>